<evidence type="ECO:0000256" key="1">
    <source>
        <dbReference type="SAM" id="MobiDB-lite"/>
    </source>
</evidence>
<dbReference type="EMBL" id="JAUSVU010000028">
    <property type="protein sequence ID" value="MDQ0536522.1"/>
    <property type="molecule type" value="Genomic_DNA"/>
</dbReference>
<evidence type="ECO:0000313" key="2">
    <source>
        <dbReference type="EMBL" id="MDQ0536522.1"/>
    </source>
</evidence>
<feature type="region of interest" description="Disordered" evidence="1">
    <location>
        <begin position="96"/>
        <end position="120"/>
    </location>
</feature>
<protein>
    <submittedName>
        <fullName evidence="2">Uncharacterized protein</fullName>
    </submittedName>
</protein>
<proteinExistence type="predicted"/>
<reference evidence="2 3" key="1">
    <citation type="submission" date="2023-07" db="EMBL/GenBank/DDBJ databases">
        <title>Genomic Encyclopedia of Type Strains, Phase IV (KMG-IV): sequencing the most valuable type-strain genomes for metagenomic binning, comparative biology and taxonomic classification.</title>
        <authorList>
            <person name="Goeker M."/>
        </authorList>
    </citation>
    <scope>NUCLEOTIDE SEQUENCE [LARGE SCALE GENOMIC DNA]</scope>
    <source>
        <strain evidence="2 3">DSM 19922</strain>
    </source>
</reference>
<name>A0ABU0MSU5_9PROT</name>
<organism evidence="2 3">
    <name type="scientific">Azospirillum picis</name>
    <dbReference type="NCBI Taxonomy" id="488438"/>
    <lineage>
        <taxon>Bacteria</taxon>
        <taxon>Pseudomonadati</taxon>
        <taxon>Pseudomonadota</taxon>
        <taxon>Alphaproteobacteria</taxon>
        <taxon>Rhodospirillales</taxon>
        <taxon>Azospirillaceae</taxon>
        <taxon>Azospirillum</taxon>
    </lineage>
</organism>
<comment type="caution">
    <text evidence="2">The sequence shown here is derived from an EMBL/GenBank/DDBJ whole genome shotgun (WGS) entry which is preliminary data.</text>
</comment>
<sequence length="120" mass="13200">MAMIDVGEIVVILGDQRLFAGVDGGRIVDAWTVNALGYSSRAEEEVRAAIERIDGSPMFLRNSGGARPRELSSHERMWALSQLRARLVLAKIDREAAARHPEQTAEIERMLGERDGAGLD</sequence>
<evidence type="ECO:0000313" key="3">
    <source>
        <dbReference type="Proteomes" id="UP001244552"/>
    </source>
</evidence>
<dbReference type="RefSeq" id="WP_209989425.1">
    <property type="nucleotide sequence ID" value="NZ_JAGINO010000028.1"/>
</dbReference>
<gene>
    <name evidence="2" type="ORF">QO018_005419</name>
</gene>
<accession>A0ABU0MSU5</accession>
<keyword evidence="3" id="KW-1185">Reference proteome</keyword>
<dbReference type="Proteomes" id="UP001244552">
    <property type="component" value="Unassembled WGS sequence"/>
</dbReference>